<keyword evidence="8" id="KW-0411">Iron-sulfur</keyword>
<organism evidence="11 12">
    <name type="scientific">Armatimonas rosea</name>
    <dbReference type="NCBI Taxonomy" id="685828"/>
    <lineage>
        <taxon>Bacteria</taxon>
        <taxon>Bacillati</taxon>
        <taxon>Armatimonadota</taxon>
        <taxon>Armatimonadia</taxon>
        <taxon>Armatimonadales</taxon>
        <taxon>Armatimonadaceae</taxon>
        <taxon>Armatimonas</taxon>
    </lineage>
</organism>
<dbReference type="EC" id="1.17.99.6" evidence="11"/>
<keyword evidence="5" id="KW-0671">Queuosine biosynthesis</keyword>
<dbReference type="RefSeq" id="WP_184191746.1">
    <property type="nucleotide sequence ID" value="NZ_JACHGW010000001.1"/>
</dbReference>
<reference evidence="11 12" key="1">
    <citation type="submission" date="2020-08" db="EMBL/GenBank/DDBJ databases">
        <title>Genomic Encyclopedia of Type Strains, Phase IV (KMG-IV): sequencing the most valuable type-strain genomes for metagenomic binning, comparative biology and taxonomic classification.</title>
        <authorList>
            <person name="Goeker M."/>
        </authorList>
    </citation>
    <scope>NUCLEOTIDE SEQUENCE [LARGE SCALE GENOMIC DNA]</scope>
    <source>
        <strain evidence="11 12">DSM 23562</strain>
    </source>
</reference>
<accession>A0A7W9W488</accession>
<keyword evidence="3" id="KW-0819">tRNA processing</keyword>
<evidence type="ECO:0000256" key="3">
    <source>
        <dbReference type="ARBA" id="ARBA00022694"/>
    </source>
</evidence>
<dbReference type="GO" id="GO:0052693">
    <property type="term" value="F:epoxyqueuosine reductase activity"/>
    <property type="evidence" value="ECO:0007669"/>
    <property type="project" value="UniProtKB-EC"/>
</dbReference>
<dbReference type="InterPro" id="IPR013542">
    <property type="entry name" value="QueG_DUF1730"/>
</dbReference>
<dbReference type="PANTHER" id="PTHR30002">
    <property type="entry name" value="EPOXYQUEUOSINE REDUCTASE"/>
    <property type="match status" value="1"/>
</dbReference>
<proteinExistence type="predicted"/>
<dbReference type="SUPFAM" id="SSF46548">
    <property type="entry name" value="alpha-helical ferredoxin"/>
    <property type="match status" value="1"/>
</dbReference>
<evidence type="ECO:0000259" key="10">
    <source>
        <dbReference type="PROSITE" id="PS51379"/>
    </source>
</evidence>
<dbReference type="InterPro" id="IPR011989">
    <property type="entry name" value="ARM-like"/>
</dbReference>
<dbReference type="PANTHER" id="PTHR30002:SF4">
    <property type="entry name" value="EPOXYQUEUOSINE REDUCTASE"/>
    <property type="match status" value="1"/>
</dbReference>
<evidence type="ECO:0000256" key="9">
    <source>
        <dbReference type="SAM" id="MobiDB-lite"/>
    </source>
</evidence>
<dbReference type="GO" id="GO:0051539">
    <property type="term" value="F:4 iron, 4 sulfur cluster binding"/>
    <property type="evidence" value="ECO:0007669"/>
    <property type="project" value="UniProtKB-KW"/>
</dbReference>
<protein>
    <submittedName>
        <fullName evidence="11">Epoxyqueuosine reductase</fullName>
        <ecNumber evidence="11">1.17.99.6</ecNumber>
    </submittedName>
</protein>
<dbReference type="InterPro" id="IPR016024">
    <property type="entry name" value="ARM-type_fold"/>
</dbReference>
<keyword evidence="7" id="KW-0408">Iron</keyword>
<dbReference type="Pfam" id="PF13646">
    <property type="entry name" value="HEAT_2"/>
    <property type="match status" value="1"/>
</dbReference>
<dbReference type="EMBL" id="JACHGW010000001">
    <property type="protein sequence ID" value="MBB6048288.1"/>
    <property type="molecule type" value="Genomic_DNA"/>
</dbReference>
<evidence type="ECO:0000256" key="6">
    <source>
        <dbReference type="ARBA" id="ARBA00023002"/>
    </source>
</evidence>
<dbReference type="SUPFAM" id="SSF48371">
    <property type="entry name" value="ARM repeat"/>
    <property type="match status" value="1"/>
</dbReference>
<dbReference type="PROSITE" id="PS00198">
    <property type="entry name" value="4FE4S_FER_1"/>
    <property type="match status" value="1"/>
</dbReference>
<dbReference type="AlphaFoldDB" id="A0A7W9W488"/>
<evidence type="ECO:0000256" key="2">
    <source>
        <dbReference type="ARBA" id="ARBA00022490"/>
    </source>
</evidence>
<sequence length="393" mass="42647">MKQTDNPADENGRTGERRANRGDTPLTETVREYALTLFDAVGFTTPAAPGHAAFVDAWLEAGYHGEMSYLKTRKRLRGGPLNSQKLLGKARSVIVVAQSYDFGPLTPAERGEYKESDSSLSPRSTGVRGQAGAGGGQGQIARYARGADYHQVMWEKLNTLRDWLAEEFPGTVSRGYTDSGPIRERELAARAGLGWQGKHTNLISLKLGNFFFLGALLTSLKLEPDPPFDKHHCGTCTRCIAACPTGAIVAPMTLDARRCISYLTIELHGSIPEELRPLMGDHIFGCDDCLAACPWNDKAQAASEQKLYGGEGRVDLVALLALLATDEAFEARFAGSPILRTGRTGLRRNVCVALGNVGSPEAIPALETVAQTDPSEMVREHAHWALTRLCVRP</sequence>
<feature type="compositionally biased region" description="Basic and acidic residues" evidence="9">
    <location>
        <begin position="10"/>
        <end position="21"/>
    </location>
</feature>
<dbReference type="InterPro" id="IPR017900">
    <property type="entry name" value="4Fe4S_Fe_S_CS"/>
</dbReference>
<dbReference type="InterPro" id="IPR004453">
    <property type="entry name" value="QueG"/>
</dbReference>
<feature type="region of interest" description="Disordered" evidence="9">
    <location>
        <begin position="106"/>
        <end position="135"/>
    </location>
</feature>
<feature type="region of interest" description="Disordered" evidence="9">
    <location>
        <begin position="1"/>
        <end position="26"/>
    </location>
</feature>
<evidence type="ECO:0000256" key="8">
    <source>
        <dbReference type="ARBA" id="ARBA00023014"/>
    </source>
</evidence>
<dbReference type="GO" id="GO:0008616">
    <property type="term" value="P:tRNA queuosine(34) biosynthetic process"/>
    <property type="evidence" value="ECO:0007669"/>
    <property type="project" value="UniProtKB-KW"/>
</dbReference>
<dbReference type="Gene3D" id="3.30.70.20">
    <property type="match status" value="1"/>
</dbReference>
<dbReference type="InterPro" id="IPR017896">
    <property type="entry name" value="4Fe4S_Fe-S-bd"/>
</dbReference>
<evidence type="ECO:0000256" key="4">
    <source>
        <dbReference type="ARBA" id="ARBA00022723"/>
    </source>
</evidence>
<evidence type="ECO:0000256" key="5">
    <source>
        <dbReference type="ARBA" id="ARBA00022785"/>
    </source>
</evidence>
<dbReference type="Gene3D" id="1.25.10.10">
    <property type="entry name" value="Leucine-rich Repeat Variant"/>
    <property type="match status" value="1"/>
</dbReference>
<gene>
    <name evidence="11" type="ORF">HNQ39_000050</name>
</gene>
<comment type="caution">
    <text evidence="11">The sequence shown here is derived from an EMBL/GenBank/DDBJ whole genome shotgun (WGS) entry which is preliminary data.</text>
</comment>
<keyword evidence="4" id="KW-0479">Metal-binding</keyword>
<dbReference type="GO" id="GO:0046872">
    <property type="term" value="F:metal ion binding"/>
    <property type="evidence" value="ECO:0007669"/>
    <property type="project" value="UniProtKB-KW"/>
</dbReference>
<keyword evidence="6 11" id="KW-0560">Oxidoreductase</keyword>
<name>A0A7W9W488_ARMRO</name>
<evidence type="ECO:0000313" key="11">
    <source>
        <dbReference type="EMBL" id="MBB6048288.1"/>
    </source>
</evidence>
<evidence type="ECO:0000256" key="1">
    <source>
        <dbReference type="ARBA" id="ARBA00022485"/>
    </source>
</evidence>
<dbReference type="Pfam" id="PF08331">
    <property type="entry name" value="QueG_DUF1730"/>
    <property type="match status" value="1"/>
</dbReference>
<evidence type="ECO:0000313" key="12">
    <source>
        <dbReference type="Proteomes" id="UP000520814"/>
    </source>
</evidence>
<dbReference type="Proteomes" id="UP000520814">
    <property type="component" value="Unassembled WGS sequence"/>
</dbReference>
<dbReference type="PROSITE" id="PS51379">
    <property type="entry name" value="4FE4S_FER_2"/>
    <property type="match status" value="1"/>
</dbReference>
<evidence type="ECO:0000256" key="7">
    <source>
        <dbReference type="ARBA" id="ARBA00023004"/>
    </source>
</evidence>
<feature type="domain" description="4Fe-4S ferredoxin-type" evidence="10">
    <location>
        <begin position="224"/>
        <end position="253"/>
    </location>
</feature>
<dbReference type="Pfam" id="PF13484">
    <property type="entry name" value="Fer4_16"/>
    <property type="match status" value="1"/>
</dbReference>
<keyword evidence="1" id="KW-0004">4Fe-4S</keyword>
<keyword evidence="12" id="KW-1185">Reference proteome</keyword>
<keyword evidence="2" id="KW-0963">Cytoplasm</keyword>
<dbReference type="NCBIfam" id="TIGR00276">
    <property type="entry name" value="tRNA epoxyqueuosine(34) reductase QueG"/>
    <property type="match status" value="1"/>
</dbReference>